<evidence type="ECO:0000256" key="6">
    <source>
        <dbReference type="ARBA" id="ARBA00022898"/>
    </source>
</evidence>
<feature type="domain" description="Aminotransferase class V" evidence="12">
    <location>
        <begin position="6"/>
        <end position="321"/>
    </location>
</feature>
<dbReference type="InterPro" id="IPR022278">
    <property type="entry name" value="Pser_aminoTfrase"/>
</dbReference>
<feature type="modified residue" description="N6-(pyridoxal phosphate)lysine" evidence="11">
    <location>
        <position position="191"/>
    </location>
</feature>
<name>A0A4Q9BHL9_9BACT</name>
<dbReference type="Gene3D" id="3.40.640.10">
    <property type="entry name" value="Type I PLP-dependent aspartate aminotransferase-like (Major domain)"/>
    <property type="match status" value="1"/>
</dbReference>
<dbReference type="InterPro" id="IPR000192">
    <property type="entry name" value="Aminotrans_V_dom"/>
</dbReference>
<evidence type="ECO:0000256" key="9">
    <source>
        <dbReference type="ARBA" id="ARBA00047630"/>
    </source>
</evidence>
<dbReference type="GO" id="GO:0006564">
    <property type="term" value="P:L-serine biosynthetic process"/>
    <property type="evidence" value="ECO:0007669"/>
    <property type="project" value="UniProtKB-UniRule"/>
</dbReference>
<dbReference type="InterPro" id="IPR020578">
    <property type="entry name" value="Aminotrans_V_PyrdxlP_BS"/>
</dbReference>
<evidence type="ECO:0000256" key="4">
    <source>
        <dbReference type="ARBA" id="ARBA00022605"/>
    </source>
</evidence>
<evidence type="ECO:0000313" key="14">
    <source>
        <dbReference type="Proteomes" id="UP000293583"/>
    </source>
</evidence>
<dbReference type="RefSeq" id="WP_130922321.1">
    <property type="nucleotide sequence ID" value="NZ_JAANOM010000002.1"/>
</dbReference>
<comment type="subcellular location">
    <subcellularLocation>
        <location evidence="11">Cytoplasm</location>
    </subcellularLocation>
</comment>
<dbReference type="PANTHER" id="PTHR43247">
    <property type="entry name" value="PHOSPHOSERINE AMINOTRANSFERASE"/>
    <property type="match status" value="1"/>
</dbReference>
<evidence type="ECO:0000256" key="8">
    <source>
        <dbReference type="ARBA" id="ARBA00023299"/>
    </source>
</evidence>
<dbReference type="NCBIfam" id="NF003764">
    <property type="entry name" value="PRK05355.1"/>
    <property type="match status" value="1"/>
</dbReference>
<dbReference type="UniPathway" id="UPA00244">
    <property type="reaction ID" value="UER00311"/>
</dbReference>
<dbReference type="OrthoDB" id="9809412at2"/>
<keyword evidence="5 11" id="KW-0808">Transferase</keyword>
<dbReference type="PIRSF" id="PIRSF000525">
    <property type="entry name" value="SerC"/>
    <property type="match status" value="1"/>
</dbReference>
<evidence type="ECO:0000256" key="2">
    <source>
        <dbReference type="ARBA" id="ARBA00006904"/>
    </source>
</evidence>
<dbReference type="EC" id="2.6.1.52" evidence="11"/>
<evidence type="ECO:0000256" key="10">
    <source>
        <dbReference type="ARBA" id="ARBA00049007"/>
    </source>
</evidence>
<dbReference type="PANTHER" id="PTHR43247:SF1">
    <property type="entry name" value="PHOSPHOSERINE AMINOTRANSFERASE"/>
    <property type="match status" value="1"/>
</dbReference>
<keyword evidence="7 11" id="KW-0664">Pyridoxine biosynthesis</keyword>
<dbReference type="PROSITE" id="PS00595">
    <property type="entry name" value="AA_TRANSFER_CLASS_5"/>
    <property type="match status" value="1"/>
</dbReference>
<comment type="pathway">
    <text evidence="1 11">Amino-acid biosynthesis; L-serine biosynthesis; L-serine from 3-phospho-D-glycerate: step 2/3.</text>
</comment>
<dbReference type="Proteomes" id="UP000293583">
    <property type="component" value="Unassembled WGS sequence"/>
</dbReference>
<dbReference type="InterPro" id="IPR015421">
    <property type="entry name" value="PyrdxlP-dep_Trfase_major"/>
</dbReference>
<organism evidence="13 14">
    <name type="scientific">Aquirufa antheringensis</name>
    <dbReference type="NCBI Taxonomy" id="2516559"/>
    <lineage>
        <taxon>Bacteria</taxon>
        <taxon>Pseudomonadati</taxon>
        <taxon>Bacteroidota</taxon>
        <taxon>Cytophagia</taxon>
        <taxon>Cytophagales</taxon>
        <taxon>Flectobacillaceae</taxon>
        <taxon>Aquirufa</taxon>
    </lineage>
</organism>
<dbReference type="GO" id="GO:0004648">
    <property type="term" value="F:O-phospho-L-serine:2-oxoglutarate aminotransferase activity"/>
    <property type="evidence" value="ECO:0007669"/>
    <property type="project" value="UniProtKB-UniRule"/>
</dbReference>
<dbReference type="InterPro" id="IPR015422">
    <property type="entry name" value="PyrdxlP-dep_Trfase_small"/>
</dbReference>
<protein>
    <recommendedName>
        <fullName evidence="11">Phosphoserine aminotransferase</fullName>
        <ecNumber evidence="11">2.6.1.52</ecNumber>
    </recommendedName>
    <alternativeName>
        <fullName evidence="11">Phosphohydroxythreonine aminotransferase</fullName>
        <shortName evidence="11">PSAT</shortName>
    </alternativeName>
</protein>
<keyword evidence="14" id="KW-1185">Reference proteome</keyword>
<evidence type="ECO:0000256" key="3">
    <source>
        <dbReference type="ARBA" id="ARBA00022576"/>
    </source>
</evidence>
<dbReference type="Pfam" id="PF00266">
    <property type="entry name" value="Aminotran_5"/>
    <property type="match status" value="1"/>
</dbReference>
<dbReference type="FunFam" id="3.40.640.10:FF:000010">
    <property type="entry name" value="Phosphoserine aminotransferase"/>
    <property type="match status" value="1"/>
</dbReference>
<comment type="catalytic activity">
    <reaction evidence="9 11">
        <text>4-(phosphooxy)-L-threonine + 2-oxoglutarate = (R)-3-hydroxy-2-oxo-4-phosphooxybutanoate + L-glutamate</text>
        <dbReference type="Rhea" id="RHEA:16573"/>
        <dbReference type="ChEBI" id="CHEBI:16810"/>
        <dbReference type="ChEBI" id="CHEBI:29985"/>
        <dbReference type="ChEBI" id="CHEBI:58452"/>
        <dbReference type="ChEBI" id="CHEBI:58538"/>
        <dbReference type="EC" id="2.6.1.52"/>
    </reaction>
</comment>
<comment type="similarity">
    <text evidence="2 11">Belongs to the class-V pyridoxal-phosphate-dependent aminotransferase family. SerC subfamily.</text>
</comment>
<proteinExistence type="inferred from homology"/>
<comment type="cofactor">
    <cofactor evidence="11">
        <name>pyridoxal 5'-phosphate</name>
        <dbReference type="ChEBI" id="CHEBI:597326"/>
    </cofactor>
    <text evidence="11">Binds 1 pyridoxal phosphate per subunit.</text>
</comment>
<dbReference type="EMBL" id="SEWY01000001">
    <property type="protein sequence ID" value="TBH75123.1"/>
    <property type="molecule type" value="Genomic_DNA"/>
</dbReference>
<comment type="pathway">
    <text evidence="11">Cofactor biosynthesis; pyridoxine 5'-phosphate biosynthesis; pyridoxine 5'-phosphate from D-erythrose 4-phosphate: step 3/5.</text>
</comment>
<feature type="binding site" evidence="11">
    <location>
        <position position="167"/>
    </location>
    <ligand>
        <name>pyridoxal 5'-phosphate</name>
        <dbReference type="ChEBI" id="CHEBI:597326"/>
    </ligand>
</feature>
<evidence type="ECO:0000259" key="12">
    <source>
        <dbReference type="Pfam" id="PF00266"/>
    </source>
</evidence>
<keyword evidence="6 11" id="KW-0663">Pyridoxal phosphate</keyword>
<reference evidence="13 14" key="1">
    <citation type="submission" date="2019-02" db="EMBL/GenBank/DDBJ databases">
        <title>Genome of a new Bacteroidetes strain.</title>
        <authorList>
            <person name="Pitt A."/>
        </authorList>
    </citation>
    <scope>NUCLEOTIDE SEQUENCE [LARGE SCALE GENOMIC DNA]</scope>
    <source>
        <strain evidence="13 14">103A-SOEBACH</strain>
    </source>
</reference>
<comment type="catalytic activity">
    <reaction evidence="10 11">
        <text>O-phospho-L-serine + 2-oxoglutarate = 3-phosphooxypyruvate + L-glutamate</text>
        <dbReference type="Rhea" id="RHEA:14329"/>
        <dbReference type="ChEBI" id="CHEBI:16810"/>
        <dbReference type="ChEBI" id="CHEBI:18110"/>
        <dbReference type="ChEBI" id="CHEBI:29985"/>
        <dbReference type="ChEBI" id="CHEBI:57524"/>
        <dbReference type="EC" id="2.6.1.52"/>
    </reaction>
</comment>
<comment type="function">
    <text evidence="11">Catalyzes the reversible conversion of 3-phosphohydroxypyruvate to phosphoserine and of 3-hydroxy-2-oxo-4-phosphonooxybutanoate to phosphohydroxythreonine.</text>
</comment>
<comment type="caution">
    <text evidence="13">The sequence shown here is derived from an EMBL/GenBank/DDBJ whole genome shotgun (WGS) entry which is preliminary data.</text>
</comment>
<feature type="binding site" evidence="11">
    <location>
        <begin position="75"/>
        <end position="76"/>
    </location>
    <ligand>
        <name>pyridoxal 5'-phosphate</name>
        <dbReference type="ChEBI" id="CHEBI:597326"/>
    </ligand>
</feature>
<dbReference type="GO" id="GO:0008615">
    <property type="term" value="P:pyridoxine biosynthetic process"/>
    <property type="evidence" value="ECO:0007669"/>
    <property type="project" value="UniProtKB-UniRule"/>
</dbReference>
<evidence type="ECO:0000256" key="7">
    <source>
        <dbReference type="ARBA" id="ARBA00023096"/>
    </source>
</evidence>
<dbReference type="SUPFAM" id="SSF53383">
    <property type="entry name" value="PLP-dependent transferases"/>
    <property type="match status" value="1"/>
</dbReference>
<dbReference type="UniPathway" id="UPA00135">
    <property type="reaction ID" value="UER00197"/>
</dbReference>
<feature type="binding site" evidence="11">
    <location>
        <position position="190"/>
    </location>
    <ligand>
        <name>pyridoxal 5'-phosphate</name>
        <dbReference type="ChEBI" id="CHEBI:597326"/>
    </ligand>
</feature>
<accession>A0A4Q9BHL9</accession>
<keyword evidence="3 11" id="KW-0032">Aminotransferase</keyword>
<dbReference type="AlphaFoldDB" id="A0A4Q9BHL9"/>
<keyword evidence="8 11" id="KW-0718">Serine biosynthesis</keyword>
<feature type="binding site" evidence="11">
    <location>
        <position position="41"/>
    </location>
    <ligand>
        <name>L-glutamate</name>
        <dbReference type="ChEBI" id="CHEBI:29985"/>
    </ligand>
</feature>
<evidence type="ECO:0000313" key="13">
    <source>
        <dbReference type="EMBL" id="TBH75123.1"/>
    </source>
</evidence>
<feature type="binding site" evidence="11">
    <location>
        <position position="148"/>
    </location>
    <ligand>
        <name>pyridoxal 5'-phosphate</name>
        <dbReference type="ChEBI" id="CHEBI:597326"/>
    </ligand>
</feature>
<dbReference type="GO" id="GO:0030170">
    <property type="term" value="F:pyridoxal phosphate binding"/>
    <property type="evidence" value="ECO:0007669"/>
    <property type="project" value="UniProtKB-UniRule"/>
</dbReference>
<sequence length="353" mass="38938">MRKHNFFPGPATLPIEVIQEAAAGLVDYNGMGVSIVEISHRSPIFTDLLDEANALVKKLYGLSDDWAVLWLPGGASSQLTVAPMNLTEPNDKIAFVDTGFWAGRAIEAAANEANAFFLASSKDSNYDRIPKITDVQGARYLHVVSNETIDGTQYHEFPEVDVPLVADMTSDFLSRPLPMEKFGVIFASAQKNFGIAGITCVLVNKAVLPEKNSRKVPKIFDYHTHIAENSLYHTIPTYPVYVALLMLRYIDKQGGLAEMQRLSEQKSALIYNEIDRNPLLKGIVATEDRSVMNACFTSQSPEMDQKINLFLEQNDIVGIKGFPTKGGFRASIYNGQPLASVAHLVDLLQNLSL</sequence>
<gene>
    <name evidence="11 13" type="primary">serC</name>
    <name evidence="13" type="ORF">EWU20_00705</name>
</gene>
<evidence type="ECO:0000256" key="1">
    <source>
        <dbReference type="ARBA" id="ARBA00005099"/>
    </source>
</evidence>
<keyword evidence="4 11" id="KW-0028">Amino-acid biosynthesis</keyword>
<keyword evidence="11" id="KW-0963">Cytoplasm</keyword>
<dbReference type="Gene3D" id="3.90.1150.10">
    <property type="entry name" value="Aspartate Aminotransferase, domain 1"/>
    <property type="match status" value="1"/>
</dbReference>
<feature type="binding site" evidence="11">
    <location>
        <position position="101"/>
    </location>
    <ligand>
        <name>pyridoxal 5'-phosphate</name>
        <dbReference type="ChEBI" id="CHEBI:597326"/>
    </ligand>
</feature>
<dbReference type="InterPro" id="IPR015424">
    <property type="entry name" value="PyrdxlP-dep_Trfase"/>
</dbReference>
<evidence type="ECO:0000256" key="11">
    <source>
        <dbReference type="HAMAP-Rule" id="MF_00160"/>
    </source>
</evidence>
<evidence type="ECO:0000256" key="5">
    <source>
        <dbReference type="ARBA" id="ARBA00022679"/>
    </source>
</evidence>
<dbReference type="GO" id="GO:0005737">
    <property type="term" value="C:cytoplasm"/>
    <property type="evidence" value="ECO:0007669"/>
    <property type="project" value="UniProtKB-SubCell"/>
</dbReference>
<comment type="subunit">
    <text evidence="11">Homodimer.</text>
</comment>
<dbReference type="HAMAP" id="MF_00160">
    <property type="entry name" value="SerC_aminotrans_5"/>
    <property type="match status" value="1"/>
</dbReference>
<comment type="caution">
    <text evidence="11">Lacks conserved residue(s) required for the propagation of feature annotation.</text>
</comment>